<dbReference type="Pfam" id="PF00557">
    <property type="entry name" value="Peptidase_M24"/>
    <property type="match status" value="1"/>
</dbReference>
<feature type="region of interest" description="Disordered" evidence="1">
    <location>
        <begin position="1"/>
        <end position="66"/>
    </location>
</feature>
<dbReference type="SUPFAM" id="SSF55920">
    <property type="entry name" value="Creatinase/aminopeptidase"/>
    <property type="match status" value="1"/>
</dbReference>
<evidence type="ECO:0000313" key="4">
    <source>
        <dbReference type="EMBL" id="OAQ31542.1"/>
    </source>
</evidence>
<dbReference type="InterPro" id="IPR036005">
    <property type="entry name" value="Creatinase/aminopeptidase-like"/>
</dbReference>
<keyword evidence="4" id="KW-0378">Hydrolase</keyword>
<reference evidence="4 5" key="1">
    <citation type="submission" date="2016-05" db="EMBL/GenBank/DDBJ databases">
        <title>Genome sequencing reveals origins of a unique bacterial endosymbiosis in the earliest lineages of terrestrial Fungi.</title>
        <authorList>
            <consortium name="DOE Joint Genome Institute"/>
            <person name="Uehling J."/>
            <person name="Gryganskyi A."/>
            <person name="Hameed K."/>
            <person name="Tschaplinski T."/>
            <person name="Misztal P."/>
            <person name="Wu S."/>
            <person name="Desiro A."/>
            <person name="Vande Pol N."/>
            <person name="Du Z.-Y."/>
            <person name="Zienkiewicz A."/>
            <person name="Zienkiewicz K."/>
            <person name="Morin E."/>
            <person name="Tisserant E."/>
            <person name="Splivallo R."/>
            <person name="Hainaut M."/>
            <person name="Henrissat B."/>
            <person name="Ohm R."/>
            <person name="Kuo A."/>
            <person name="Yan J."/>
            <person name="Lipzen A."/>
            <person name="Nolan M."/>
            <person name="Labutti K."/>
            <person name="Barry K."/>
            <person name="Goldstein A."/>
            <person name="Labbe J."/>
            <person name="Schadt C."/>
            <person name="Tuskan G."/>
            <person name="Grigoriev I."/>
            <person name="Martin F."/>
            <person name="Vilgalys R."/>
            <person name="Bonito G."/>
        </authorList>
    </citation>
    <scope>NUCLEOTIDE SEQUENCE [LARGE SCALE GENOMIC DNA]</scope>
    <source>
        <strain evidence="4 5">AG-77</strain>
    </source>
</reference>
<keyword evidence="2" id="KW-0812">Transmembrane</keyword>
<evidence type="ECO:0000313" key="5">
    <source>
        <dbReference type="Proteomes" id="UP000078512"/>
    </source>
</evidence>
<dbReference type="EMBL" id="KV442029">
    <property type="protein sequence ID" value="OAQ31542.1"/>
    <property type="molecule type" value="Genomic_DNA"/>
</dbReference>
<dbReference type="PANTHER" id="PTHR46112:SF2">
    <property type="entry name" value="XAA-PRO AMINOPEPTIDASE P-RELATED"/>
    <property type="match status" value="1"/>
</dbReference>
<keyword evidence="5" id="KW-1185">Reference proteome</keyword>
<protein>
    <submittedName>
        <fullName evidence="4">Creatinase/aminopeptidase</fullName>
    </submittedName>
</protein>
<dbReference type="OrthoDB" id="9995434at2759"/>
<evidence type="ECO:0000259" key="3">
    <source>
        <dbReference type="Pfam" id="PF00557"/>
    </source>
</evidence>
<dbReference type="InterPro" id="IPR029149">
    <property type="entry name" value="Creatin/AminoP/Spt16_N"/>
</dbReference>
<gene>
    <name evidence="4" type="ORF">K457DRAFT_30707</name>
</gene>
<sequence length="532" mass="58855">MAANINNASDVPLPSTPDLERQPLLNNNNNPNGASPYNTNGNGSHRSHIPSTLGLGGRRQSFAAEHERRRDKIRKCWRVGMLAILFAMLGFLLMCLFELFIGHTGDSPYAHLRGSCDHVSPISPVEFEERQTNLSKLLVDLKAGAYIAEPGINMQYFTDIKWSQSERPFFLVVQAKKDKTDTVLTKTTIVAPAFEASRARQKFLPGTSYAIKTWEEGTSAYKVVREIIETPWAGTEPVDGEDDDEEQEIRHKKPKKEIEHIYIDPDMRQFVATGLANALDNSERKVEIANHSIQLLRMQKSAHEIEILRCVAQTSVNVIRAVKDQIHVGVRESEVQAMMTQAYKESGLSYEDGGSLVLFGKDAALPHGSGNDTKLEKGMMVLIDTGARLHGYLSDITRTFWIRRGHSKEMNEELDKVWETVKSAQTAALEAVKPGAACSSIDKAARGVISDQGYGARFTHRLGHGLGMEGHEEPYLNIGNTDTALKPGMVFTNEPGIYVEGSYGIRLEDVVLVTETGYEILSGNLATSATEP</sequence>
<dbReference type="InterPro" id="IPR050659">
    <property type="entry name" value="Peptidase_M24B"/>
</dbReference>
<dbReference type="Proteomes" id="UP000078512">
    <property type="component" value="Unassembled WGS sequence"/>
</dbReference>
<accession>A0A197K1Q4</accession>
<feature type="transmembrane region" description="Helical" evidence="2">
    <location>
        <begin position="79"/>
        <end position="101"/>
    </location>
</feature>
<dbReference type="Gene3D" id="3.40.350.10">
    <property type="entry name" value="Creatinase/prolidase N-terminal domain"/>
    <property type="match status" value="1"/>
</dbReference>
<evidence type="ECO:0000256" key="2">
    <source>
        <dbReference type="SAM" id="Phobius"/>
    </source>
</evidence>
<keyword evidence="2" id="KW-0472">Membrane</keyword>
<dbReference type="SUPFAM" id="SSF53092">
    <property type="entry name" value="Creatinase/prolidase N-terminal domain"/>
    <property type="match status" value="1"/>
</dbReference>
<keyword evidence="4" id="KW-0645">Protease</keyword>
<evidence type="ECO:0000256" key="1">
    <source>
        <dbReference type="SAM" id="MobiDB-lite"/>
    </source>
</evidence>
<organism evidence="4 5">
    <name type="scientific">Linnemannia elongata AG-77</name>
    <dbReference type="NCBI Taxonomy" id="1314771"/>
    <lineage>
        <taxon>Eukaryota</taxon>
        <taxon>Fungi</taxon>
        <taxon>Fungi incertae sedis</taxon>
        <taxon>Mucoromycota</taxon>
        <taxon>Mortierellomycotina</taxon>
        <taxon>Mortierellomycetes</taxon>
        <taxon>Mortierellales</taxon>
        <taxon>Mortierellaceae</taxon>
        <taxon>Linnemannia</taxon>
    </lineage>
</organism>
<feature type="compositionally biased region" description="Polar residues" evidence="1">
    <location>
        <begin position="33"/>
        <end position="44"/>
    </location>
</feature>
<dbReference type="AlphaFoldDB" id="A0A197K1Q4"/>
<dbReference type="Gene3D" id="3.90.230.10">
    <property type="entry name" value="Creatinase/methionine aminopeptidase superfamily"/>
    <property type="match status" value="1"/>
</dbReference>
<proteinExistence type="predicted"/>
<dbReference type="STRING" id="1314771.A0A197K1Q4"/>
<feature type="domain" description="Peptidase M24" evidence="3">
    <location>
        <begin position="307"/>
        <end position="515"/>
    </location>
</feature>
<feature type="compositionally biased region" description="Low complexity" evidence="1">
    <location>
        <begin position="23"/>
        <end position="32"/>
    </location>
</feature>
<name>A0A197K1Q4_9FUNG</name>
<dbReference type="InterPro" id="IPR000994">
    <property type="entry name" value="Pept_M24"/>
</dbReference>
<keyword evidence="2" id="KW-1133">Transmembrane helix</keyword>
<dbReference type="PANTHER" id="PTHR46112">
    <property type="entry name" value="AMINOPEPTIDASE"/>
    <property type="match status" value="1"/>
</dbReference>
<dbReference type="GO" id="GO:0004177">
    <property type="term" value="F:aminopeptidase activity"/>
    <property type="evidence" value="ECO:0007669"/>
    <property type="project" value="UniProtKB-KW"/>
</dbReference>
<keyword evidence="4" id="KW-0031">Aminopeptidase</keyword>